<organism evidence="1 2">
    <name type="scientific">Punica granatum</name>
    <name type="common">Pomegranate</name>
    <dbReference type="NCBI Taxonomy" id="22663"/>
    <lineage>
        <taxon>Eukaryota</taxon>
        <taxon>Viridiplantae</taxon>
        <taxon>Streptophyta</taxon>
        <taxon>Embryophyta</taxon>
        <taxon>Tracheophyta</taxon>
        <taxon>Spermatophyta</taxon>
        <taxon>Magnoliopsida</taxon>
        <taxon>eudicotyledons</taxon>
        <taxon>Gunneridae</taxon>
        <taxon>Pentapetalae</taxon>
        <taxon>rosids</taxon>
        <taxon>malvids</taxon>
        <taxon>Myrtales</taxon>
        <taxon>Lythraceae</taxon>
        <taxon>Punica</taxon>
    </lineage>
</organism>
<dbReference type="Proteomes" id="UP000233551">
    <property type="component" value="Unassembled WGS sequence"/>
</dbReference>
<accession>A0A2I0IX47</accession>
<evidence type="ECO:0000313" key="2">
    <source>
        <dbReference type="Proteomes" id="UP000233551"/>
    </source>
</evidence>
<comment type="caution">
    <text evidence="1">The sequence shown here is derived from an EMBL/GenBank/DDBJ whole genome shotgun (WGS) entry which is preliminary data.</text>
</comment>
<reference evidence="1 2" key="1">
    <citation type="submission" date="2017-11" db="EMBL/GenBank/DDBJ databases">
        <title>De-novo sequencing of pomegranate (Punica granatum L.) genome.</title>
        <authorList>
            <person name="Akparov Z."/>
            <person name="Amiraslanov A."/>
            <person name="Hajiyeva S."/>
            <person name="Abbasov M."/>
            <person name="Kaur K."/>
            <person name="Hamwieh A."/>
            <person name="Solovyev V."/>
            <person name="Salamov A."/>
            <person name="Braich B."/>
            <person name="Kosarev P."/>
            <person name="Mahmoud A."/>
            <person name="Hajiyev E."/>
            <person name="Babayeva S."/>
            <person name="Izzatullayeva V."/>
            <person name="Mammadov A."/>
            <person name="Mammadov A."/>
            <person name="Sharifova S."/>
            <person name="Ojaghi J."/>
            <person name="Eynullazada K."/>
            <person name="Bayramov B."/>
            <person name="Abdulazimova A."/>
            <person name="Shahmuradov I."/>
        </authorList>
    </citation>
    <scope>NUCLEOTIDE SEQUENCE [LARGE SCALE GENOMIC DNA]</scope>
    <source>
        <strain evidence="2">cv. AG2017</strain>
        <tissue evidence="1">Leaf</tissue>
    </source>
</reference>
<sequence length="133" mass="14884">MACSVSFSHLDRVTPPLEEINHIWAYLRQVDRYYIRTSVGDIPMLAICLVDWNFLGATATTLLFPRSAGHIDATLASCAHPNFVSSGHACARLNATRLGSVHLPGDARRTQVRRSRHLPFYDPKVEGRQVTRV</sequence>
<dbReference type="AlphaFoldDB" id="A0A2I0IX47"/>
<evidence type="ECO:0000313" key="1">
    <source>
        <dbReference type="EMBL" id="PKI48568.1"/>
    </source>
</evidence>
<protein>
    <submittedName>
        <fullName evidence="1">Uncharacterized protein</fullName>
    </submittedName>
</protein>
<gene>
    <name evidence="1" type="ORF">CRG98_031050</name>
</gene>
<keyword evidence="2" id="KW-1185">Reference proteome</keyword>
<name>A0A2I0IX47_PUNGR</name>
<proteinExistence type="predicted"/>
<dbReference type="EMBL" id="PGOL01002375">
    <property type="protein sequence ID" value="PKI48568.1"/>
    <property type="molecule type" value="Genomic_DNA"/>
</dbReference>